<sequence length="42" mass="4937">MLLRSCQELHNSSGIVLITEESLNSFHVVNRNAWIPAWKQWK</sequence>
<dbReference type="AlphaFoldDB" id="A0A5B7JT12"/>
<accession>A0A5B7JT12</accession>
<dbReference type="EMBL" id="VSRR010112161">
    <property type="protein sequence ID" value="MPC97949.1"/>
    <property type="molecule type" value="Genomic_DNA"/>
</dbReference>
<evidence type="ECO:0000313" key="1">
    <source>
        <dbReference type="EMBL" id="MPC97949.1"/>
    </source>
</evidence>
<comment type="caution">
    <text evidence="1">The sequence shown here is derived from an EMBL/GenBank/DDBJ whole genome shotgun (WGS) entry which is preliminary data.</text>
</comment>
<protein>
    <submittedName>
        <fullName evidence="1">Uncharacterized protein</fullName>
    </submittedName>
</protein>
<evidence type="ECO:0000313" key="2">
    <source>
        <dbReference type="Proteomes" id="UP000324222"/>
    </source>
</evidence>
<keyword evidence="2" id="KW-1185">Reference proteome</keyword>
<organism evidence="1 2">
    <name type="scientific">Portunus trituberculatus</name>
    <name type="common">Swimming crab</name>
    <name type="synonym">Neptunus trituberculatus</name>
    <dbReference type="NCBI Taxonomy" id="210409"/>
    <lineage>
        <taxon>Eukaryota</taxon>
        <taxon>Metazoa</taxon>
        <taxon>Ecdysozoa</taxon>
        <taxon>Arthropoda</taxon>
        <taxon>Crustacea</taxon>
        <taxon>Multicrustacea</taxon>
        <taxon>Malacostraca</taxon>
        <taxon>Eumalacostraca</taxon>
        <taxon>Eucarida</taxon>
        <taxon>Decapoda</taxon>
        <taxon>Pleocyemata</taxon>
        <taxon>Brachyura</taxon>
        <taxon>Eubrachyura</taxon>
        <taxon>Portunoidea</taxon>
        <taxon>Portunidae</taxon>
        <taxon>Portuninae</taxon>
        <taxon>Portunus</taxon>
    </lineage>
</organism>
<dbReference type="Proteomes" id="UP000324222">
    <property type="component" value="Unassembled WGS sequence"/>
</dbReference>
<gene>
    <name evidence="1" type="ORF">E2C01_093295</name>
</gene>
<proteinExistence type="predicted"/>
<name>A0A5B7JT12_PORTR</name>
<reference evidence="1 2" key="1">
    <citation type="submission" date="2019-05" db="EMBL/GenBank/DDBJ databases">
        <title>Another draft genome of Portunus trituberculatus and its Hox gene families provides insights of decapod evolution.</title>
        <authorList>
            <person name="Jeong J.-H."/>
            <person name="Song I."/>
            <person name="Kim S."/>
            <person name="Choi T."/>
            <person name="Kim D."/>
            <person name="Ryu S."/>
            <person name="Kim W."/>
        </authorList>
    </citation>
    <scope>NUCLEOTIDE SEQUENCE [LARGE SCALE GENOMIC DNA]</scope>
    <source>
        <tissue evidence="1">Muscle</tissue>
    </source>
</reference>